<accession>A0A8J2SBP0</accession>
<gene>
    <name evidence="1" type="ORF">PECAL_1P33010</name>
</gene>
<sequence>RRARLPKRAHRWPHTCAMHRTARLLRLLAAVSTAAHEIRLELEQGPAYLTFREGDDLEHIADAFAAKHDLKGGEGCVGRDCVVRMLTSAMRIEMDGGGVGVNRVSVSGVEYRRQGALEVARQAQLSRPPAAVTAEPRHVSAPCAPPFCSFECATNDALVEERVARDFIEDDPELRELMRGYPPPRKCSHSLYPIFIGIPRSEVVDCVPRKYYGFRGGHHSKFGDRAYAFGPHEESEYKRAYRESYFGSTKKKAGWDCMRHYEIVASGAVPFFDEDPTQAPSATLAFWPKRLLRDLRTWPGVFPNGTVDVDVLDASGSYSKLAAGLLTYLRERLTTEALARYILETMGQAQARKVLILSAHPAPDFLRESVVHGFRQRLGAEAVDFIKPLHLYEPRVAAPWDLAARSELYGNGFTYAYRLRDDPRVDRSDIAKRLRDHFFDVVVYASVHRGLPYFDVVREHYGYDEIAFVDGEDEHGWSNFSVGLPAVGHYFMRELPDGCPPDIEVGEGFFSGG</sequence>
<dbReference type="AlphaFoldDB" id="A0A8J2SBP0"/>
<evidence type="ECO:0000313" key="1">
    <source>
        <dbReference type="EMBL" id="CAH0366792.1"/>
    </source>
</evidence>
<organism evidence="1 2">
    <name type="scientific">Pelagomonas calceolata</name>
    <dbReference type="NCBI Taxonomy" id="35677"/>
    <lineage>
        <taxon>Eukaryota</taxon>
        <taxon>Sar</taxon>
        <taxon>Stramenopiles</taxon>
        <taxon>Ochrophyta</taxon>
        <taxon>Pelagophyceae</taxon>
        <taxon>Pelagomonadales</taxon>
        <taxon>Pelagomonadaceae</taxon>
        <taxon>Pelagomonas</taxon>
    </lineage>
</organism>
<feature type="non-terminal residue" evidence="1">
    <location>
        <position position="1"/>
    </location>
</feature>
<reference evidence="1" key="1">
    <citation type="submission" date="2021-11" db="EMBL/GenBank/DDBJ databases">
        <authorList>
            <consortium name="Genoscope - CEA"/>
            <person name="William W."/>
        </authorList>
    </citation>
    <scope>NUCLEOTIDE SEQUENCE</scope>
</reference>
<proteinExistence type="predicted"/>
<protein>
    <submittedName>
        <fullName evidence="1">Uncharacterized protein</fullName>
    </submittedName>
</protein>
<keyword evidence="2" id="KW-1185">Reference proteome</keyword>
<dbReference type="OrthoDB" id="410397at2759"/>
<dbReference type="Proteomes" id="UP000789595">
    <property type="component" value="Unassembled WGS sequence"/>
</dbReference>
<comment type="caution">
    <text evidence="1">The sequence shown here is derived from an EMBL/GenBank/DDBJ whole genome shotgun (WGS) entry which is preliminary data.</text>
</comment>
<evidence type="ECO:0000313" key="2">
    <source>
        <dbReference type="Proteomes" id="UP000789595"/>
    </source>
</evidence>
<dbReference type="EMBL" id="CAKKNE010000001">
    <property type="protein sequence ID" value="CAH0366792.1"/>
    <property type="molecule type" value="Genomic_DNA"/>
</dbReference>
<name>A0A8J2SBP0_9STRA</name>